<dbReference type="RefSeq" id="WP_026991919.1">
    <property type="nucleotide sequence ID" value="NZ_JRLY01000003.1"/>
</dbReference>
<protein>
    <submittedName>
        <fullName evidence="1">Uncharacterized protein</fullName>
    </submittedName>
</protein>
<dbReference type="OrthoDB" id="1435580at2"/>
<dbReference type="eggNOG" id="ENOG5030ZFS">
    <property type="taxonomic scope" value="Bacteria"/>
</dbReference>
<evidence type="ECO:0000313" key="2">
    <source>
        <dbReference type="Proteomes" id="UP000030111"/>
    </source>
</evidence>
<comment type="caution">
    <text evidence="1">The sequence shown here is derived from an EMBL/GenBank/DDBJ whole genome shotgun (WGS) entry which is preliminary data.</text>
</comment>
<proteinExistence type="predicted"/>
<dbReference type="EMBL" id="JRLY01000003">
    <property type="protein sequence ID" value="KGO93911.1"/>
    <property type="molecule type" value="Genomic_DNA"/>
</dbReference>
<sequence>MSNIGTEYLFLCRDNYLRGITPSNNQNYSNPNYVRIIEIAQEYFAGSKIDEYKNFFQEYQYLVNLWTAHMILEHGNPDSELKAECIEIIMRYTNSHSTELANQEKQWLLNNRYFIQ</sequence>
<reference evidence="1 2" key="1">
    <citation type="submission" date="2013-09" db="EMBL/GenBank/DDBJ databases">
        <authorList>
            <person name="Zeng Z."/>
            <person name="Chen C."/>
        </authorList>
    </citation>
    <scope>NUCLEOTIDE SEQUENCE [LARGE SCALE GENOMIC DNA]</scope>
    <source>
        <strain evidence="1 2">WB 4.1-42</strain>
    </source>
</reference>
<gene>
    <name evidence="1" type="ORF">Q766_05875</name>
</gene>
<organism evidence="1 2">
    <name type="scientific">Flavobacterium subsaxonicum WB 4.1-42 = DSM 21790</name>
    <dbReference type="NCBI Taxonomy" id="1121898"/>
    <lineage>
        <taxon>Bacteria</taxon>
        <taxon>Pseudomonadati</taxon>
        <taxon>Bacteroidota</taxon>
        <taxon>Flavobacteriia</taxon>
        <taxon>Flavobacteriales</taxon>
        <taxon>Flavobacteriaceae</taxon>
        <taxon>Flavobacterium</taxon>
    </lineage>
</organism>
<accession>A0A0A2MQQ0</accession>
<dbReference type="Proteomes" id="UP000030111">
    <property type="component" value="Unassembled WGS sequence"/>
</dbReference>
<keyword evidence="2" id="KW-1185">Reference proteome</keyword>
<name>A0A0A2MQQ0_9FLAO</name>
<evidence type="ECO:0000313" key="1">
    <source>
        <dbReference type="EMBL" id="KGO93911.1"/>
    </source>
</evidence>
<dbReference type="AlphaFoldDB" id="A0A0A2MQQ0"/>